<dbReference type="EMBL" id="BK015407">
    <property type="protein sequence ID" value="DAE05292.1"/>
    <property type="molecule type" value="Genomic_DNA"/>
</dbReference>
<evidence type="ECO:0000313" key="1">
    <source>
        <dbReference type="EMBL" id="DAE05292.1"/>
    </source>
</evidence>
<keyword evidence="1" id="KW-0640">Prion</keyword>
<name>A0A8S5PGE7_9CAUD</name>
<proteinExistence type="predicted"/>
<sequence>MEIMMLIGKVFLTVFGVISVYAHCKQAFTEIEDFME</sequence>
<reference evidence="1" key="1">
    <citation type="journal article" date="2021" name="Proc. Natl. Acad. Sci. U.S.A.">
        <title>A Catalog of Tens of Thousands of Viruses from Human Metagenomes Reveals Hidden Associations with Chronic Diseases.</title>
        <authorList>
            <person name="Tisza M.J."/>
            <person name="Buck C.B."/>
        </authorList>
    </citation>
    <scope>NUCLEOTIDE SEQUENCE</scope>
    <source>
        <strain evidence="1">CtWKa2</strain>
    </source>
</reference>
<protein>
    <submittedName>
        <fullName evidence="1">SMALL S PROTEIN-BINDING PROTEIN, PRION REGULATORY DOMAIN.3A</fullName>
    </submittedName>
</protein>
<keyword evidence="1" id="KW-0034">Amyloid</keyword>
<organism evidence="1">
    <name type="scientific">Siphoviridae sp. ctWKa2</name>
    <dbReference type="NCBI Taxonomy" id="2825537"/>
    <lineage>
        <taxon>Viruses</taxon>
        <taxon>Duplodnaviria</taxon>
        <taxon>Heunggongvirae</taxon>
        <taxon>Uroviricota</taxon>
        <taxon>Caudoviricetes</taxon>
    </lineage>
</organism>
<accession>A0A8S5PGE7</accession>